<sequence length="246" mass="28493">MKIKNFSLCSLLFFILLTINSIIIENVYGYNVGIAQNQNLIWKCNVSNKFEMNALFGSTWDDSGIFKNLSKGKRMKWEINKVKINETFISVNISLWQWTFEKNWGIKDDNFQTIYFSNPGDYSQELNFSSTTSLVPFWFPAPVGEFLGELDLNNWYDVDNRVLPTLNVEIVKGDIGPNLPAKNIHIIAIYNDQGILDSYKLYTKGNVVIIDISLEHLPFYVLPTLITLILIFSLTVIFYIYKKRKK</sequence>
<name>A0A0F9QLY2_9ZZZZ</name>
<evidence type="ECO:0000256" key="1">
    <source>
        <dbReference type="SAM" id="Phobius"/>
    </source>
</evidence>
<dbReference type="AlphaFoldDB" id="A0A0F9QLY2"/>
<keyword evidence="1" id="KW-1133">Transmembrane helix</keyword>
<keyword evidence="1" id="KW-0812">Transmembrane</keyword>
<comment type="caution">
    <text evidence="2">The sequence shown here is derived from an EMBL/GenBank/DDBJ whole genome shotgun (WGS) entry which is preliminary data.</text>
</comment>
<gene>
    <name evidence="2" type="ORF">LCGC14_0999390</name>
</gene>
<feature type="transmembrane region" description="Helical" evidence="1">
    <location>
        <begin position="219"/>
        <end position="241"/>
    </location>
</feature>
<keyword evidence="1" id="KW-0472">Membrane</keyword>
<organism evidence="2">
    <name type="scientific">marine sediment metagenome</name>
    <dbReference type="NCBI Taxonomy" id="412755"/>
    <lineage>
        <taxon>unclassified sequences</taxon>
        <taxon>metagenomes</taxon>
        <taxon>ecological metagenomes</taxon>
    </lineage>
</organism>
<protein>
    <submittedName>
        <fullName evidence="2">Uncharacterized protein</fullName>
    </submittedName>
</protein>
<dbReference type="EMBL" id="LAZR01003850">
    <property type="protein sequence ID" value="KKN14121.1"/>
    <property type="molecule type" value="Genomic_DNA"/>
</dbReference>
<proteinExistence type="predicted"/>
<reference evidence="2" key="1">
    <citation type="journal article" date="2015" name="Nature">
        <title>Complex archaea that bridge the gap between prokaryotes and eukaryotes.</title>
        <authorList>
            <person name="Spang A."/>
            <person name="Saw J.H."/>
            <person name="Jorgensen S.L."/>
            <person name="Zaremba-Niedzwiedzka K."/>
            <person name="Martijn J."/>
            <person name="Lind A.E."/>
            <person name="van Eijk R."/>
            <person name="Schleper C."/>
            <person name="Guy L."/>
            <person name="Ettema T.J."/>
        </authorList>
    </citation>
    <scope>NUCLEOTIDE SEQUENCE</scope>
</reference>
<evidence type="ECO:0000313" key="2">
    <source>
        <dbReference type="EMBL" id="KKN14121.1"/>
    </source>
</evidence>
<accession>A0A0F9QLY2</accession>